<protein>
    <submittedName>
        <fullName evidence="1">Putative G-protein coupled receptor 125</fullName>
    </submittedName>
</protein>
<accession>G5AVB8</accession>
<dbReference type="STRING" id="10181.G5AVB8"/>
<keyword evidence="1" id="KW-0675">Receptor</keyword>
<reference evidence="1 2" key="1">
    <citation type="journal article" date="2011" name="Nature">
        <title>Genome sequencing reveals insights into physiology and longevity of the naked mole rat.</title>
        <authorList>
            <person name="Kim E.B."/>
            <person name="Fang X."/>
            <person name="Fushan A.A."/>
            <person name="Huang Z."/>
            <person name="Lobanov A.V."/>
            <person name="Han L."/>
            <person name="Marino S.M."/>
            <person name="Sun X."/>
            <person name="Turanov A.A."/>
            <person name="Yang P."/>
            <person name="Yim S.H."/>
            <person name="Zhao X."/>
            <person name="Kasaikina M.V."/>
            <person name="Stoletzki N."/>
            <person name="Peng C."/>
            <person name="Polak P."/>
            <person name="Xiong Z."/>
            <person name="Kiezun A."/>
            <person name="Zhu Y."/>
            <person name="Chen Y."/>
            <person name="Kryukov G.V."/>
            <person name="Zhang Q."/>
            <person name="Peshkin L."/>
            <person name="Yang L."/>
            <person name="Bronson R.T."/>
            <person name="Buffenstein R."/>
            <person name="Wang B."/>
            <person name="Han C."/>
            <person name="Li Q."/>
            <person name="Chen L."/>
            <person name="Zhao W."/>
            <person name="Sunyaev S.R."/>
            <person name="Park T.J."/>
            <person name="Zhang G."/>
            <person name="Wang J."/>
            <person name="Gladyshev V.N."/>
        </authorList>
    </citation>
    <scope>NUCLEOTIDE SEQUENCE [LARGE SCALE GENOMIC DNA]</scope>
</reference>
<proteinExistence type="predicted"/>
<dbReference type="Proteomes" id="UP000006813">
    <property type="component" value="Unassembled WGS sequence"/>
</dbReference>
<dbReference type="InParanoid" id="G5AVB8"/>
<dbReference type="AlphaFoldDB" id="G5AVB8"/>
<organism evidence="1 2">
    <name type="scientific">Heterocephalus glaber</name>
    <name type="common">Naked mole rat</name>
    <dbReference type="NCBI Taxonomy" id="10181"/>
    <lineage>
        <taxon>Eukaryota</taxon>
        <taxon>Metazoa</taxon>
        <taxon>Chordata</taxon>
        <taxon>Craniata</taxon>
        <taxon>Vertebrata</taxon>
        <taxon>Euteleostomi</taxon>
        <taxon>Mammalia</taxon>
        <taxon>Eutheria</taxon>
        <taxon>Euarchontoglires</taxon>
        <taxon>Glires</taxon>
        <taxon>Rodentia</taxon>
        <taxon>Hystricomorpha</taxon>
        <taxon>Bathyergidae</taxon>
        <taxon>Heterocephalus</taxon>
    </lineage>
</organism>
<dbReference type="EMBL" id="JH167069">
    <property type="protein sequence ID" value="EHB00979.1"/>
    <property type="molecule type" value="Genomic_DNA"/>
</dbReference>
<evidence type="ECO:0000313" key="2">
    <source>
        <dbReference type="Proteomes" id="UP000006813"/>
    </source>
</evidence>
<sequence>MQMEMQLLTNEHCHCRCALATACHQAAALQSVDNSTLALQSNASCDGKLFPSTGNPLHLTSDRKHKIGASPAVFARIDGYNPRTLTSPLRVTLRHTALEFDLELLSGTLTFWMAMEPGGEKGAT</sequence>
<name>G5AVB8_HETGA</name>
<evidence type="ECO:0000313" key="1">
    <source>
        <dbReference type="EMBL" id="EHB00979.1"/>
    </source>
</evidence>
<gene>
    <name evidence="1" type="ORF">GW7_07888</name>
</gene>